<dbReference type="EMBL" id="MK072101">
    <property type="protein sequence ID" value="AYV78813.1"/>
    <property type="molecule type" value="Genomic_DNA"/>
</dbReference>
<organism evidence="1">
    <name type="scientific">Edafosvirus sp</name>
    <dbReference type="NCBI Taxonomy" id="2487765"/>
    <lineage>
        <taxon>Viruses</taxon>
        <taxon>Varidnaviria</taxon>
        <taxon>Bamfordvirae</taxon>
        <taxon>Nucleocytoviricota</taxon>
        <taxon>Megaviricetes</taxon>
        <taxon>Imitervirales</taxon>
        <taxon>Mimiviridae</taxon>
        <taxon>Klosneuvirinae</taxon>
    </lineage>
</organism>
<accession>A0A3G4ZZ10</accession>
<evidence type="ECO:0000313" key="1">
    <source>
        <dbReference type="EMBL" id="AYV78813.1"/>
    </source>
</evidence>
<name>A0A3G4ZZ10_9VIRU</name>
<protein>
    <submittedName>
        <fullName evidence="1">Uncharacterized protein</fullName>
    </submittedName>
</protein>
<gene>
    <name evidence="1" type="ORF">Edafosvirus36_3</name>
</gene>
<proteinExistence type="predicted"/>
<sequence length="205" mass="24222">MADEIDIIGNIDEKHIIDKIKESYVRKELIINNINLFDVYLMTEKKNYRILFSGKKLKINSLKVKIPFGTEKYNNKDIVNIELINYKKTNGNYNFYSSIKQIDYIFKHLLEDDIHNNLKNTLPYGFEKEIAGKHYMSCIKENENVKFNPLLRTHLKNTVITKNNNHMTKFEIKGTYAKVELELGSLWTTPTNYGIIWFINKISIY</sequence>
<reference evidence="1" key="1">
    <citation type="submission" date="2018-10" db="EMBL/GenBank/DDBJ databases">
        <title>Hidden diversity of soil giant viruses.</title>
        <authorList>
            <person name="Schulz F."/>
            <person name="Alteio L."/>
            <person name="Goudeau D."/>
            <person name="Ryan E.M."/>
            <person name="Malmstrom R.R."/>
            <person name="Blanchard J."/>
            <person name="Woyke T."/>
        </authorList>
    </citation>
    <scope>NUCLEOTIDE SEQUENCE</scope>
    <source>
        <strain evidence="1">EDV1</strain>
    </source>
</reference>